<dbReference type="Proteomes" id="UP001163603">
    <property type="component" value="Chromosome 13"/>
</dbReference>
<proteinExistence type="predicted"/>
<protein>
    <submittedName>
        <fullName evidence="1">Uncharacterized protein</fullName>
    </submittedName>
</protein>
<dbReference type="EMBL" id="CM047748">
    <property type="protein sequence ID" value="KAJ0013900.1"/>
    <property type="molecule type" value="Genomic_DNA"/>
</dbReference>
<comment type="caution">
    <text evidence="1">The sequence shown here is derived from an EMBL/GenBank/DDBJ whole genome shotgun (WGS) entry which is preliminary data.</text>
</comment>
<reference evidence="2" key="1">
    <citation type="journal article" date="2023" name="G3 (Bethesda)">
        <title>Genome assembly and association tests identify interacting loci associated with vigor, precocity, and sex in interspecific pistachio rootstocks.</title>
        <authorList>
            <person name="Palmer W."/>
            <person name="Jacygrad E."/>
            <person name="Sagayaradj S."/>
            <person name="Cavanaugh K."/>
            <person name="Han R."/>
            <person name="Bertier L."/>
            <person name="Beede B."/>
            <person name="Kafkas S."/>
            <person name="Golino D."/>
            <person name="Preece J."/>
            <person name="Michelmore R."/>
        </authorList>
    </citation>
    <scope>NUCLEOTIDE SEQUENCE [LARGE SCALE GENOMIC DNA]</scope>
</reference>
<sequence>MHVIVLCTTMLLVYYGYLKSKAYLIMGINGIGSLIKIIYLIFYLMYASRKENKFTPKLILLLNVGASGGMILISNFLLKGSKRVTAVGWLCAAYNLAAIGSPLSIMKRVITTKSVRVYAIFFVIFPYSQRHHVVVL</sequence>
<evidence type="ECO:0000313" key="1">
    <source>
        <dbReference type="EMBL" id="KAJ0013900.1"/>
    </source>
</evidence>
<gene>
    <name evidence="1" type="ORF">Pint_20240</name>
</gene>
<evidence type="ECO:0000313" key="2">
    <source>
        <dbReference type="Proteomes" id="UP001163603"/>
    </source>
</evidence>
<organism evidence="1 2">
    <name type="scientific">Pistacia integerrima</name>
    <dbReference type="NCBI Taxonomy" id="434235"/>
    <lineage>
        <taxon>Eukaryota</taxon>
        <taxon>Viridiplantae</taxon>
        <taxon>Streptophyta</taxon>
        <taxon>Embryophyta</taxon>
        <taxon>Tracheophyta</taxon>
        <taxon>Spermatophyta</taxon>
        <taxon>Magnoliopsida</taxon>
        <taxon>eudicotyledons</taxon>
        <taxon>Gunneridae</taxon>
        <taxon>Pentapetalae</taxon>
        <taxon>rosids</taxon>
        <taxon>malvids</taxon>
        <taxon>Sapindales</taxon>
        <taxon>Anacardiaceae</taxon>
        <taxon>Pistacia</taxon>
    </lineage>
</organism>
<accession>A0ACC0X9J2</accession>
<name>A0ACC0X9J2_9ROSI</name>
<keyword evidence="2" id="KW-1185">Reference proteome</keyword>